<dbReference type="EMBL" id="AMQM01001094">
    <property type="status" value="NOT_ANNOTATED_CDS"/>
    <property type="molecule type" value="Genomic_DNA"/>
</dbReference>
<dbReference type="SMART" id="SM00248">
    <property type="entry name" value="ANK"/>
    <property type="match status" value="3"/>
</dbReference>
<dbReference type="InterPro" id="IPR015868">
    <property type="entry name" value="Glutaminase"/>
</dbReference>
<evidence type="ECO:0000313" key="12">
    <source>
        <dbReference type="EnsemblMetazoa" id="HelroP155932"/>
    </source>
</evidence>
<organism evidence="12 13">
    <name type="scientific">Helobdella robusta</name>
    <name type="common">Californian leech</name>
    <dbReference type="NCBI Taxonomy" id="6412"/>
    <lineage>
        <taxon>Eukaryota</taxon>
        <taxon>Metazoa</taxon>
        <taxon>Spiralia</taxon>
        <taxon>Lophotrochozoa</taxon>
        <taxon>Annelida</taxon>
        <taxon>Clitellata</taxon>
        <taxon>Hirudinea</taxon>
        <taxon>Rhynchobdellida</taxon>
        <taxon>Glossiphoniidae</taxon>
        <taxon>Helobdella</taxon>
    </lineage>
</organism>
<dbReference type="HAMAP" id="MF_00313">
    <property type="entry name" value="Glutaminase"/>
    <property type="match status" value="1"/>
</dbReference>
<dbReference type="Pfam" id="PF17959">
    <property type="entry name" value="EF-hand_14"/>
    <property type="match status" value="1"/>
</dbReference>
<keyword evidence="13" id="KW-1185">Reference proteome</keyword>
<keyword evidence="5" id="KW-0378">Hydrolase</keyword>
<evidence type="ECO:0000256" key="7">
    <source>
        <dbReference type="ARBA" id="ARBA00049534"/>
    </source>
</evidence>
<comment type="subunit">
    <text evidence="2">Homotetramer.</text>
</comment>
<dbReference type="Pfam" id="PF04960">
    <property type="entry name" value="Glutaminase"/>
    <property type="match status" value="1"/>
</dbReference>
<dbReference type="eggNOG" id="KOG0506">
    <property type="taxonomic scope" value="Eukaryota"/>
</dbReference>
<dbReference type="InterPro" id="IPR036770">
    <property type="entry name" value="Ankyrin_rpt-contain_sf"/>
</dbReference>
<evidence type="ECO:0000313" key="13">
    <source>
        <dbReference type="Proteomes" id="UP000015101"/>
    </source>
</evidence>
<evidence type="ECO:0000256" key="6">
    <source>
        <dbReference type="ARBA" id="ARBA00023043"/>
    </source>
</evidence>
<dbReference type="OMA" id="FACPLSG"/>
<feature type="repeat" description="ANK" evidence="9">
    <location>
        <begin position="454"/>
        <end position="477"/>
    </location>
</feature>
<comment type="similarity">
    <text evidence="1">Belongs to the glutaminase family.</text>
</comment>
<keyword evidence="4" id="KW-0677">Repeat</keyword>
<keyword evidence="6 9" id="KW-0040">ANK repeat</keyword>
<dbReference type="PANTHER" id="PTHR12544">
    <property type="entry name" value="GLUTAMINASE"/>
    <property type="match status" value="1"/>
</dbReference>
<dbReference type="SUPFAM" id="SSF48403">
    <property type="entry name" value="Ankyrin repeat"/>
    <property type="match status" value="1"/>
</dbReference>
<dbReference type="InParanoid" id="T1ELP4"/>
<dbReference type="InterPro" id="IPR012338">
    <property type="entry name" value="Beta-lactam/transpept-like"/>
</dbReference>
<dbReference type="Gene3D" id="3.40.710.10">
    <property type="entry name" value="DD-peptidase/beta-lactamase superfamily"/>
    <property type="match status" value="1"/>
</dbReference>
<reference evidence="11 13" key="2">
    <citation type="journal article" date="2013" name="Nature">
        <title>Insights into bilaterian evolution from three spiralian genomes.</title>
        <authorList>
            <person name="Simakov O."/>
            <person name="Marletaz F."/>
            <person name="Cho S.J."/>
            <person name="Edsinger-Gonzales E."/>
            <person name="Havlak P."/>
            <person name="Hellsten U."/>
            <person name="Kuo D.H."/>
            <person name="Larsson T."/>
            <person name="Lv J."/>
            <person name="Arendt D."/>
            <person name="Savage R."/>
            <person name="Osoegawa K."/>
            <person name="de Jong P."/>
            <person name="Grimwood J."/>
            <person name="Chapman J.A."/>
            <person name="Shapiro H."/>
            <person name="Aerts A."/>
            <person name="Otillar R.P."/>
            <person name="Terry A.Y."/>
            <person name="Boore J.L."/>
            <person name="Grigoriev I.V."/>
            <person name="Lindberg D.R."/>
            <person name="Seaver E.C."/>
            <person name="Weisblat D.A."/>
            <person name="Putnam N.H."/>
            <person name="Rokhsar D.S."/>
        </authorList>
    </citation>
    <scope>NUCLEOTIDE SEQUENCE</scope>
</reference>
<evidence type="ECO:0000256" key="4">
    <source>
        <dbReference type="ARBA" id="ARBA00022737"/>
    </source>
</evidence>
<dbReference type="PANTHER" id="PTHR12544:SF29">
    <property type="entry name" value="GLUTAMINASE"/>
    <property type="match status" value="1"/>
</dbReference>
<feature type="domain" description="Glutaminase EF-hand" evidence="10">
    <location>
        <begin position="25"/>
        <end position="91"/>
    </location>
</feature>
<gene>
    <name evidence="12" type="primary">20197494</name>
    <name evidence="11" type="ORF">HELRODRAFT_155932</name>
</gene>
<dbReference type="Pfam" id="PF12796">
    <property type="entry name" value="Ank_2"/>
    <property type="match status" value="1"/>
</dbReference>
<evidence type="ECO:0000313" key="11">
    <source>
        <dbReference type="EMBL" id="ESN99005.1"/>
    </source>
</evidence>
<dbReference type="FunFam" id="3.40.710.10:FF:000008">
    <property type="entry name" value="Glutaminase, isoform E"/>
    <property type="match status" value="1"/>
</dbReference>
<evidence type="ECO:0000256" key="8">
    <source>
        <dbReference type="ARBA" id="ARBA00077251"/>
    </source>
</evidence>
<dbReference type="CTD" id="20197494"/>
<dbReference type="NCBIfam" id="TIGR03814">
    <property type="entry name" value="Gln_ase"/>
    <property type="match status" value="1"/>
</dbReference>
<dbReference type="InterPro" id="IPR041541">
    <property type="entry name" value="Glutaminase_EF-hand"/>
</dbReference>
<evidence type="ECO:0000256" key="5">
    <source>
        <dbReference type="ARBA" id="ARBA00022801"/>
    </source>
</evidence>
<dbReference type="EMBL" id="KB097143">
    <property type="protein sequence ID" value="ESN99005.1"/>
    <property type="molecule type" value="Genomic_DNA"/>
</dbReference>
<name>T1ELP4_HELRO</name>
<dbReference type="EC" id="3.5.1.2" evidence="3"/>
<dbReference type="RefSeq" id="XP_009022921.1">
    <property type="nucleotide sequence ID" value="XM_009024673.1"/>
</dbReference>
<evidence type="ECO:0000256" key="3">
    <source>
        <dbReference type="ARBA" id="ARBA00012918"/>
    </source>
</evidence>
<dbReference type="KEGG" id="hro:HELRODRAFT_155932"/>
<reference evidence="13" key="1">
    <citation type="submission" date="2012-12" db="EMBL/GenBank/DDBJ databases">
        <authorList>
            <person name="Hellsten U."/>
            <person name="Grimwood J."/>
            <person name="Chapman J.A."/>
            <person name="Shapiro H."/>
            <person name="Aerts A."/>
            <person name="Otillar R.P."/>
            <person name="Terry A.Y."/>
            <person name="Boore J.L."/>
            <person name="Simakov O."/>
            <person name="Marletaz F."/>
            <person name="Cho S.-J."/>
            <person name="Edsinger-Gonzales E."/>
            <person name="Havlak P."/>
            <person name="Kuo D.-H."/>
            <person name="Larsson T."/>
            <person name="Lv J."/>
            <person name="Arendt D."/>
            <person name="Savage R."/>
            <person name="Osoegawa K."/>
            <person name="de Jong P."/>
            <person name="Lindberg D.R."/>
            <person name="Seaver E.C."/>
            <person name="Weisblat D.A."/>
            <person name="Putnam N.H."/>
            <person name="Grigoriev I.V."/>
            <person name="Rokhsar D.S."/>
        </authorList>
    </citation>
    <scope>NUCLEOTIDE SEQUENCE</scope>
</reference>
<evidence type="ECO:0000256" key="9">
    <source>
        <dbReference type="PROSITE-ProRule" id="PRU00023"/>
    </source>
</evidence>
<dbReference type="GeneID" id="20197494"/>
<dbReference type="PROSITE" id="PS50088">
    <property type="entry name" value="ANK_REPEAT"/>
    <property type="match status" value="1"/>
</dbReference>
<proteinExistence type="inferred from homology"/>
<dbReference type="Gene3D" id="1.25.40.20">
    <property type="entry name" value="Ankyrin repeat-containing domain"/>
    <property type="match status" value="1"/>
</dbReference>
<dbReference type="Gene3D" id="1.10.238.210">
    <property type="match status" value="1"/>
</dbReference>
<dbReference type="PROSITE" id="PS50297">
    <property type="entry name" value="ANK_REP_REGION"/>
    <property type="match status" value="1"/>
</dbReference>
<dbReference type="InterPro" id="IPR002110">
    <property type="entry name" value="Ankyrin_rpt"/>
</dbReference>
<dbReference type="SUPFAM" id="SSF56601">
    <property type="entry name" value="beta-lactamase/transpeptidase-like"/>
    <property type="match status" value="1"/>
</dbReference>
<dbReference type="FunCoup" id="T1ELP4">
    <property type="interactions" value="443"/>
</dbReference>
<accession>T1ELP4</accession>
<dbReference type="STRING" id="6412.T1ELP4"/>
<dbReference type="HOGENOM" id="CLU_016439_1_0_1"/>
<protein>
    <recommendedName>
        <fullName evidence="3">glutaminase</fullName>
        <ecNumber evidence="3">3.5.1.2</ecNumber>
    </recommendedName>
    <alternativeName>
        <fullName evidence="8">L-glutamine amidohydrolase</fullName>
    </alternativeName>
</protein>
<dbReference type="EnsemblMetazoa" id="HelroT155932">
    <property type="protein sequence ID" value="HelroP155932"/>
    <property type="gene ID" value="HelroG155932"/>
</dbReference>
<evidence type="ECO:0000256" key="1">
    <source>
        <dbReference type="ARBA" id="ARBA00011076"/>
    </source>
</evidence>
<reference evidence="12" key="3">
    <citation type="submission" date="2015-06" db="UniProtKB">
        <authorList>
            <consortium name="EnsemblMetazoa"/>
        </authorList>
    </citation>
    <scope>IDENTIFICATION</scope>
</reference>
<evidence type="ECO:0000256" key="2">
    <source>
        <dbReference type="ARBA" id="ARBA00011881"/>
    </source>
</evidence>
<evidence type="ECO:0000259" key="10">
    <source>
        <dbReference type="Pfam" id="PF17959"/>
    </source>
</evidence>
<dbReference type="AlphaFoldDB" id="T1ELP4"/>
<dbReference type="OrthoDB" id="9995210at2759"/>
<dbReference type="FunFam" id="1.25.40.20:FF:000069">
    <property type="entry name" value="Glutaminase, isoform E"/>
    <property type="match status" value="1"/>
</dbReference>
<dbReference type="Proteomes" id="UP000015101">
    <property type="component" value="Unassembled WGS sequence"/>
</dbReference>
<dbReference type="GO" id="GO:0004359">
    <property type="term" value="F:glutaminase activity"/>
    <property type="evidence" value="ECO:0000318"/>
    <property type="project" value="GO_Central"/>
</dbReference>
<comment type="catalytic activity">
    <reaction evidence="7">
        <text>L-glutamine + H2O = L-glutamate + NH4(+)</text>
        <dbReference type="Rhea" id="RHEA:15889"/>
        <dbReference type="ChEBI" id="CHEBI:15377"/>
        <dbReference type="ChEBI" id="CHEBI:28938"/>
        <dbReference type="ChEBI" id="CHEBI:29985"/>
        <dbReference type="ChEBI" id="CHEBI:58359"/>
        <dbReference type="EC" id="3.5.1.2"/>
    </reaction>
</comment>
<dbReference type="GO" id="GO:0006543">
    <property type="term" value="P:L-glutamine catabolic process"/>
    <property type="evidence" value="ECO:0000318"/>
    <property type="project" value="GO_Central"/>
</dbReference>
<dbReference type="GO" id="GO:0006537">
    <property type="term" value="P:glutamate biosynthetic process"/>
    <property type="evidence" value="ECO:0000318"/>
    <property type="project" value="GO_Central"/>
</dbReference>
<sequence>MRNNKSTGRDRIPIELIKAGGPIILNSLGLQNNDPRLSEMISFFKNHNSPKSDKFSSTIGDVLLNFDEFKQAIQSNIPLIKKAFTGDMIIPNFEQFCSHIDEIFNECKEIRGGAVATYIPQLSKFKPEFWAVSICTIDGQRYSLGDINVPFTLQSSAKPISYALAIDEHGSDMVHKYVGYEPSGESFNSIKLSTELKPHNPMINPGAIVVCSLIKNNLPMGERFEYMRTKFQSLAGGEYVSFNNAVFLSERATANRNLALGYYLKEHNCFPKNTNLEETLDFYFMSCSVEVTATSGAVLAATLANGGYCPITQENVLPQISVRNTLALMHSCGMYDYSGRFAFKVGLPAKSAVSGCILLVVPNVMGLCLWSPPLDNIGNSMRGVHFCDKLIDVFNFHHYDSLIRTGKKIDPRLRQIETTSSQLMSLLFAAHQGDLKSLRRLALIGADMNVTDYDNRSALHLAASGGHLECVKFLIERCQANANVVDRWEHTPLDNAVTFKHLEVQKYLESFMTSKSA</sequence>